<reference evidence="2" key="1">
    <citation type="submission" date="2016-11" db="EMBL/GenBank/DDBJ databases">
        <authorList>
            <person name="Varghese N."/>
            <person name="Submissions S."/>
        </authorList>
    </citation>
    <scope>NUCLEOTIDE SEQUENCE [LARGE SCALE GENOMIC DNA]</scope>
    <source>
        <strain evidence="2">DSM 8595</strain>
    </source>
</reference>
<dbReference type="RefSeq" id="WP_074262073.1">
    <property type="nucleotide sequence ID" value="NZ_FSRJ01000007.1"/>
</dbReference>
<sequence length="135" mass="14539">MWTGIRINTDGSLATVEIDDATPALQAGSINEAIGSQWYDVLPFGYSLGIFTADEDGQRRFPLNVELSVMVRATSSGKSPLVYGPGIFLGINEETGETFSLTNEDAATIVTMWRRPRAAYEYDAVRASAGLALTA</sequence>
<keyword evidence="2" id="KW-1185">Reference proteome</keyword>
<dbReference type="EMBL" id="FSRJ01000007">
    <property type="protein sequence ID" value="SIO30488.1"/>
    <property type="molecule type" value="Genomic_DNA"/>
</dbReference>
<evidence type="ECO:0000313" key="2">
    <source>
        <dbReference type="Proteomes" id="UP000184699"/>
    </source>
</evidence>
<dbReference type="AlphaFoldDB" id="A0A1N6IEQ0"/>
<name>A0A1N6IEQ0_9MICO</name>
<evidence type="ECO:0000313" key="1">
    <source>
        <dbReference type="EMBL" id="SIO30488.1"/>
    </source>
</evidence>
<organism evidence="1 2">
    <name type="scientific">Agromyces cerinus subsp. cerinus</name>
    <dbReference type="NCBI Taxonomy" id="232089"/>
    <lineage>
        <taxon>Bacteria</taxon>
        <taxon>Bacillati</taxon>
        <taxon>Actinomycetota</taxon>
        <taxon>Actinomycetes</taxon>
        <taxon>Micrococcales</taxon>
        <taxon>Microbacteriaceae</taxon>
        <taxon>Agromyces</taxon>
    </lineage>
</organism>
<proteinExistence type="predicted"/>
<gene>
    <name evidence="1" type="ORF">SAMN05443544_3953</name>
</gene>
<dbReference type="Proteomes" id="UP000184699">
    <property type="component" value="Unassembled WGS sequence"/>
</dbReference>
<dbReference type="OrthoDB" id="5121495at2"/>
<accession>A0A1N6IEQ0</accession>
<protein>
    <submittedName>
        <fullName evidence="1">Uncharacterized protein</fullName>
    </submittedName>
</protein>